<evidence type="ECO:0000256" key="2">
    <source>
        <dbReference type="ARBA" id="ARBA00006339"/>
    </source>
</evidence>
<dbReference type="GO" id="GO:0008146">
    <property type="term" value="F:sulfotransferase activity"/>
    <property type="evidence" value="ECO:0007669"/>
    <property type="project" value="InterPro"/>
</dbReference>
<evidence type="ECO:0000256" key="8">
    <source>
        <dbReference type="ARBA" id="ARBA00023180"/>
    </source>
</evidence>
<dbReference type="GO" id="GO:0000139">
    <property type="term" value="C:Golgi membrane"/>
    <property type="evidence" value="ECO:0007669"/>
    <property type="project" value="UniProtKB-SubCell"/>
</dbReference>
<dbReference type="InterPro" id="IPR005331">
    <property type="entry name" value="Sulfotransferase"/>
</dbReference>
<evidence type="ECO:0000256" key="5">
    <source>
        <dbReference type="ARBA" id="ARBA00022989"/>
    </source>
</evidence>
<comment type="caution">
    <text evidence="10">The sequence shown here is derived from an EMBL/GenBank/DDBJ whole genome shotgun (WGS) entry which is preliminary data.</text>
</comment>
<keyword evidence="7" id="KW-0472">Membrane</keyword>
<gene>
    <name evidence="10" type="ORF">MNOR_LOCUS29184</name>
</gene>
<keyword evidence="9" id="KW-0119">Carbohydrate metabolism</keyword>
<evidence type="ECO:0000313" key="11">
    <source>
        <dbReference type="Proteomes" id="UP001497623"/>
    </source>
</evidence>
<dbReference type="Proteomes" id="UP001497623">
    <property type="component" value="Unassembled WGS sequence"/>
</dbReference>
<accession>A0AAV2RTE1</accession>
<dbReference type="PANTHER" id="PTHR12137:SF54">
    <property type="entry name" value="CARBOHYDRATE SULFOTRANSFERASE"/>
    <property type="match status" value="1"/>
</dbReference>
<evidence type="ECO:0000256" key="6">
    <source>
        <dbReference type="ARBA" id="ARBA00023034"/>
    </source>
</evidence>
<keyword evidence="4" id="KW-0812">Transmembrane</keyword>
<keyword evidence="3 9" id="KW-0808">Transferase</keyword>
<dbReference type="GO" id="GO:0016051">
    <property type="term" value="P:carbohydrate biosynthetic process"/>
    <property type="evidence" value="ECO:0007669"/>
    <property type="project" value="InterPro"/>
</dbReference>
<organism evidence="10 11">
    <name type="scientific">Meganyctiphanes norvegica</name>
    <name type="common">Northern krill</name>
    <name type="synonym">Thysanopoda norvegica</name>
    <dbReference type="NCBI Taxonomy" id="48144"/>
    <lineage>
        <taxon>Eukaryota</taxon>
        <taxon>Metazoa</taxon>
        <taxon>Ecdysozoa</taxon>
        <taxon>Arthropoda</taxon>
        <taxon>Crustacea</taxon>
        <taxon>Multicrustacea</taxon>
        <taxon>Malacostraca</taxon>
        <taxon>Eumalacostraca</taxon>
        <taxon>Eucarida</taxon>
        <taxon>Euphausiacea</taxon>
        <taxon>Euphausiidae</taxon>
        <taxon>Meganyctiphanes</taxon>
    </lineage>
</organism>
<keyword evidence="8 9" id="KW-0325">Glycoprotein</keyword>
<reference evidence="10 11" key="1">
    <citation type="submission" date="2024-05" db="EMBL/GenBank/DDBJ databases">
        <authorList>
            <person name="Wallberg A."/>
        </authorList>
    </citation>
    <scope>NUCLEOTIDE SEQUENCE [LARGE SCALE GENOMIC DNA]</scope>
</reference>
<dbReference type="Pfam" id="PF03567">
    <property type="entry name" value="Sulfotransfer_2"/>
    <property type="match status" value="1"/>
</dbReference>
<evidence type="ECO:0000256" key="3">
    <source>
        <dbReference type="ARBA" id="ARBA00022679"/>
    </source>
</evidence>
<evidence type="ECO:0000256" key="9">
    <source>
        <dbReference type="RuleBase" id="RU364020"/>
    </source>
</evidence>
<keyword evidence="5" id="KW-1133">Transmembrane helix</keyword>
<dbReference type="AlphaFoldDB" id="A0AAV2RTE1"/>
<dbReference type="EC" id="2.8.2.-" evidence="9"/>
<evidence type="ECO:0000256" key="4">
    <source>
        <dbReference type="ARBA" id="ARBA00022692"/>
    </source>
</evidence>
<evidence type="ECO:0000256" key="1">
    <source>
        <dbReference type="ARBA" id="ARBA00004323"/>
    </source>
</evidence>
<dbReference type="EMBL" id="CAXKWB010033366">
    <property type="protein sequence ID" value="CAL4142748.1"/>
    <property type="molecule type" value="Genomic_DNA"/>
</dbReference>
<dbReference type="InterPro" id="IPR018011">
    <property type="entry name" value="Carb_sulfotrans_8-10"/>
</dbReference>
<feature type="non-terminal residue" evidence="10">
    <location>
        <position position="301"/>
    </location>
</feature>
<dbReference type="PANTHER" id="PTHR12137">
    <property type="entry name" value="CARBOHYDRATE SULFOTRANSFERASE"/>
    <property type="match status" value="1"/>
</dbReference>
<comment type="similarity">
    <text evidence="2 9">Belongs to the sulfotransferase 2 family.</text>
</comment>
<keyword evidence="6 9" id="KW-0333">Golgi apparatus</keyword>
<evidence type="ECO:0000256" key="7">
    <source>
        <dbReference type="ARBA" id="ARBA00023136"/>
    </source>
</evidence>
<sequence>IFVNNGLISYDITNPNVPQMLTQNNSSWEDMIQHRFDSRRRIFKATCKNVSSFVPLENTYYGKLWYQEKYNLLICAVPKAGYTTMMYHIKSMTPKHISPRARVRYWSVAAFFRRKRLMTNRNPVRKRLMPFLNQSAEQQRGLYTERELRDKINQFLGHPSETRIHFSEFLQYVMDLSKHNRTTIPGDIHWTNYSSVCAPCSMDYDYIMKTETIEEDLLYIKDRFSISEIILGKRMNKSDKSRNSSELDSAMKYWQYYLRIPACILQKIVDLVYQDIVMFGYNLPKPLRMHVSKCKTSLKLE</sequence>
<feature type="non-terminal residue" evidence="10">
    <location>
        <position position="1"/>
    </location>
</feature>
<comment type="subcellular location">
    <subcellularLocation>
        <location evidence="1 9">Golgi apparatus membrane</location>
        <topology evidence="1 9">Single-pass type II membrane protein</topology>
    </subcellularLocation>
</comment>
<protein>
    <recommendedName>
        <fullName evidence="9">Carbohydrate sulfotransferase</fullName>
        <ecNumber evidence="9">2.8.2.-</ecNumber>
    </recommendedName>
</protein>
<evidence type="ECO:0000313" key="10">
    <source>
        <dbReference type="EMBL" id="CAL4142748.1"/>
    </source>
</evidence>
<name>A0AAV2RTE1_MEGNR</name>
<keyword evidence="9" id="KW-0735">Signal-anchor</keyword>
<proteinExistence type="inferred from homology"/>
<keyword evidence="11" id="KW-1185">Reference proteome</keyword>